<feature type="compositionally biased region" description="Low complexity" evidence="2">
    <location>
        <begin position="201"/>
        <end position="218"/>
    </location>
</feature>
<evidence type="ECO:0000259" key="3">
    <source>
        <dbReference type="PROSITE" id="PS50158"/>
    </source>
</evidence>
<reference evidence="4 5" key="1">
    <citation type="journal article" date="2020" name="ISME J.">
        <title>Uncovering the hidden diversity of litter-decomposition mechanisms in mushroom-forming fungi.</title>
        <authorList>
            <person name="Floudas D."/>
            <person name="Bentzer J."/>
            <person name="Ahren D."/>
            <person name="Johansson T."/>
            <person name="Persson P."/>
            <person name="Tunlid A."/>
        </authorList>
    </citation>
    <scope>NUCLEOTIDE SEQUENCE [LARGE SCALE GENOMIC DNA]</scope>
    <source>
        <strain evidence="4 5">CBS 661.87</strain>
    </source>
</reference>
<feature type="region of interest" description="Disordered" evidence="2">
    <location>
        <begin position="188"/>
        <end position="255"/>
    </location>
</feature>
<feature type="region of interest" description="Disordered" evidence="2">
    <location>
        <begin position="31"/>
        <end position="108"/>
    </location>
</feature>
<keyword evidence="1" id="KW-0479">Metal-binding</keyword>
<dbReference type="GO" id="GO:0008270">
    <property type="term" value="F:zinc ion binding"/>
    <property type="evidence" value="ECO:0007669"/>
    <property type="project" value="UniProtKB-KW"/>
</dbReference>
<name>A0A8H5H5B9_9AGAR</name>
<feature type="compositionally biased region" description="Basic and acidic residues" evidence="2">
    <location>
        <begin position="393"/>
        <end position="408"/>
    </location>
</feature>
<dbReference type="Proteomes" id="UP000565441">
    <property type="component" value="Unassembled WGS sequence"/>
</dbReference>
<sequence>MIKKRLEITEGKAYSRATVPEMQKVLEAGREVFADDAFDADEGRGRTKKKGKGRKIETDSEDSSDNNDSESDDSDAESSSSDDSSSDDDRRGRKRKKKGNGRREVKTRVVPVKEMGRKEELDEIEELSRRMHGMKVNEAAYTAAYMRLATLSPIAVQHVPSPWAMTANVVAAAPIYNQLPQQQVLQSSYQSFPPPVPPQYPYQQPHQQQWNQGNPQRGFAGGMHGGQGQGGHIHGGGGPGGQGGGGYGGSGHGQGAPHDANCQCHFCREMGHRSRDCRMAAEYCRRGQIRWIPPGIYVWADTGVHIPYYMNGVRGAVEERFGPLGPPVHVQPQPAAQAPAPAPPQVATGNFAQCYIPEVESHAVIQEVEEVLERQGSGEENGGSGGEQVEGDASGRGRDRVDDADTDKEWMVWSAIEELEGEEAEVAYAGDVQSVARAV</sequence>
<feature type="compositionally biased region" description="Gly residues" evidence="2">
    <location>
        <begin position="219"/>
        <end position="254"/>
    </location>
</feature>
<evidence type="ECO:0000256" key="2">
    <source>
        <dbReference type="SAM" id="MobiDB-lite"/>
    </source>
</evidence>
<dbReference type="PROSITE" id="PS50158">
    <property type="entry name" value="ZF_CCHC"/>
    <property type="match status" value="1"/>
</dbReference>
<feature type="compositionally biased region" description="Gly residues" evidence="2">
    <location>
        <begin position="379"/>
        <end position="388"/>
    </location>
</feature>
<keyword evidence="1" id="KW-0862">Zinc</keyword>
<gene>
    <name evidence="4" type="ORF">D9615_007345</name>
</gene>
<accession>A0A8H5H5B9</accession>
<keyword evidence="1" id="KW-0863">Zinc-finger</keyword>
<dbReference type="EMBL" id="JAACJP010000026">
    <property type="protein sequence ID" value="KAF5376982.1"/>
    <property type="molecule type" value="Genomic_DNA"/>
</dbReference>
<protein>
    <recommendedName>
        <fullName evidence="3">CCHC-type domain-containing protein</fullName>
    </recommendedName>
</protein>
<dbReference type="AlphaFoldDB" id="A0A8H5H5B9"/>
<organism evidence="4 5">
    <name type="scientific">Tricholomella constricta</name>
    <dbReference type="NCBI Taxonomy" id="117010"/>
    <lineage>
        <taxon>Eukaryota</taxon>
        <taxon>Fungi</taxon>
        <taxon>Dikarya</taxon>
        <taxon>Basidiomycota</taxon>
        <taxon>Agaricomycotina</taxon>
        <taxon>Agaricomycetes</taxon>
        <taxon>Agaricomycetidae</taxon>
        <taxon>Agaricales</taxon>
        <taxon>Tricholomatineae</taxon>
        <taxon>Lyophyllaceae</taxon>
        <taxon>Tricholomella</taxon>
    </lineage>
</organism>
<evidence type="ECO:0000256" key="1">
    <source>
        <dbReference type="PROSITE-ProRule" id="PRU00047"/>
    </source>
</evidence>
<dbReference type="GO" id="GO:0003676">
    <property type="term" value="F:nucleic acid binding"/>
    <property type="evidence" value="ECO:0007669"/>
    <property type="project" value="InterPro"/>
</dbReference>
<evidence type="ECO:0000313" key="5">
    <source>
        <dbReference type="Proteomes" id="UP000565441"/>
    </source>
</evidence>
<feature type="region of interest" description="Disordered" evidence="2">
    <location>
        <begin position="372"/>
        <end position="408"/>
    </location>
</feature>
<keyword evidence="5" id="KW-1185">Reference proteome</keyword>
<feature type="domain" description="CCHC-type" evidence="3">
    <location>
        <begin position="264"/>
        <end position="278"/>
    </location>
</feature>
<evidence type="ECO:0000313" key="4">
    <source>
        <dbReference type="EMBL" id="KAF5376982.1"/>
    </source>
</evidence>
<proteinExistence type="predicted"/>
<feature type="compositionally biased region" description="Acidic residues" evidence="2">
    <location>
        <begin position="59"/>
        <end position="76"/>
    </location>
</feature>
<dbReference type="InterPro" id="IPR001878">
    <property type="entry name" value="Znf_CCHC"/>
</dbReference>
<comment type="caution">
    <text evidence="4">The sequence shown here is derived from an EMBL/GenBank/DDBJ whole genome shotgun (WGS) entry which is preliminary data.</text>
</comment>